<comment type="caution">
    <text evidence="1">The sequence shown here is derived from an EMBL/GenBank/DDBJ whole genome shotgun (WGS) entry which is preliminary data.</text>
</comment>
<dbReference type="EMBL" id="AMCI01008166">
    <property type="protein sequence ID" value="EJW91460.1"/>
    <property type="molecule type" value="Genomic_DNA"/>
</dbReference>
<organism evidence="1">
    <name type="scientific">gut metagenome</name>
    <dbReference type="NCBI Taxonomy" id="749906"/>
    <lineage>
        <taxon>unclassified sequences</taxon>
        <taxon>metagenomes</taxon>
        <taxon>organismal metagenomes</taxon>
    </lineage>
</organism>
<proteinExistence type="predicted"/>
<protein>
    <submittedName>
        <fullName evidence="1">Uncharacterized protein</fullName>
    </submittedName>
</protein>
<sequence length="33" mass="3664">GLNALRHIDRKGVGSIVPVQGFLSYREKLTLLL</sequence>
<feature type="non-terminal residue" evidence="1">
    <location>
        <position position="1"/>
    </location>
</feature>
<dbReference type="AlphaFoldDB" id="J9BV53"/>
<evidence type="ECO:0000313" key="1">
    <source>
        <dbReference type="EMBL" id="EJW91460.1"/>
    </source>
</evidence>
<accession>J9BV53</accession>
<gene>
    <name evidence="1" type="ORF">EVA_20436</name>
</gene>
<reference evidence="1" key="1">
    <citation type="journal article" date="2012" name="PLoS ONE">
        <title>Gene sets for utilization of primary and secondary nutrition supplies in the distal gut of endangered iberian lynx.</title>
        <authorList>
            <person name="Alcaide M."/>
            <person name="Messina E."/>
            <person name="Richter M."/>
            <person name="Bargiela R."/>
            <person name="Peplies J."/>
            <person name="Huws S.A."/>
            <person name="Newbold C.J."/>
            <person name="Golyshin P.N."/>
            <person name="Simon M.A."/>
            <person name="Lopez G."/>
            <person name="Yakimov M.M."/>
            <person name="Ferrer M."/>
        </authorList>
    </citation>
    <scope>NUCLEOTIDE SEQUENCE</scope>
</reference>
<name>J9BV53_9ZZZZ</name>